<evidence type="ECO:0000259" key="2">
    <source>
        <dbReference type="Pfam" id="PF01609"/>
    </source>
</evidence>
<name>A0A2G1WGW5_9EURY</name>
<evidence type="ECO:0000313" key="4">
    <source>
        <dbReference type="Proteomes" id="UP000222824"/>
    </source>
</evidence>
<reference evidence="3 4" key="1">
    <citation type="journal article" date="2014" name="Front. Microbiol.">
        <title>Population and genomic analysis of the genus Halorubrum.</title>
        <authorList>
            <person name="Fullmer M.S."/>
            <person name="Soucy S.M."/>
            <person name="Swithers K.S."/>
            <person name="Makkay A.M."/>
            <person name="Wheeler R."/>
            <person name="Ventosa A."/>
            <person name="Gogarten J.P."/>
            <person name="Papke R.T."/>
        </authorList>
    </citation>
    <scope>NUCLEOTIDE SEQUENCE [LARGE SCALE GENOMIC DNA]</scope>
    <source>
        <strain evidence="3 4">C49</strain>
    </source>
</reference>
<protein>
    <submittedName>
        <fullName evidence="3">Transposase</fullName>
    </submittedName>
</protein>
<dbReference type="Pfam" id="PF01609">
    <property type="entry name" value="DDE_Tnp_1"/>
    <property type="match status" value="1"/>
</dbReference>
<dbReference type="OrthoDB" id="225944at2157"/>
<keyword evidence="1" id="KW-0812">Transmembrane</keyword>
<accession>A0A2G1WGW5</accession>
<evidence type="ECO:0000313" key="3">
    <source>
        <dbReference type="EMBL" id="PHQ38232.1"/>
    </source>
</evidence>
<dbReference type="EMBL" id="NHOA01000113">
    <property type="protein sequence ID" value="PHQ38232.1"/>
    <property type="molecule type" value="Genomic_DNA"/>
</dbReference>
<dbReference type="AlphaFoldDB" id="A0A2G1WGW5"/>
<keyword evidence="4" id="KW-1185">Reference proteome</keyword>
<keyword evidence="1" id="KW-0472">Membrane</keyword>
<comment type="caution">
    <text evidence="3">The sequence shown here is derived from an EMBL/GenBank/DDBJ whole genome shotgun (WGS) entry which is preliminary data.</text>
</comment>
<sequence length="370" mass="42234">MIQTAEAKQVCRAASTVLFPELEFGVKPCGKYTREDFQEILSRIAFDQEFANTDGKTLQLDRDEHVDITATARNSLAKSLLYHLRNLSTDAITDQFDGVRDRVFEVLRSQRRLPAFVDVAIDLHEWRFYGSADTDHVLTTYPDLGTNKAFCFATLCIVAPRTRFTLAVVPMDANGFRAKREAVRSLLETAKQYVSIRYVYLDRGFYQVHVVAELEQQDVEYIVRARPSSGMKDRLSAGAETVADEYTMQRKRKPTASVDVTVFAVPHRTSEDEHVWFVTNLDVDSSTARAYAAAFRRRWGIETSYRQLGDFLPRTSSPTFSVRLFYFLFAVSLYNLWVLANVLASAETVPETPQISTRIFRRFVLSTDYG</sequence>
<feature type="transmembrane region" description="Helical" evidence="1">
    <location>
        <begin position="324"/>
        <end position="344"/>
    </location>
</feature>
<gene>
    <name evidence="3" type="ORF">DJ69_12830</name>
</gene>
<evidence type="ECO:0000256" key="1">
    <source>
        <dbReference type="SAM" id="Phobius"/>
    </source>
</evidence>
<feature type="domain" description="Transposase IS4-like" evidence="2">
    <location>
        <begin position="148"/>
        <end position="335"/>
    </location>
</feature>
<organism evidence="3 4">
    <name type="scientific">Halorubrum persicum</name>
    <dbReference type="NCBI Taxonomy" id="1383844"/>
    <lineage>
        <taxon>Archaea</taxon>
        <taxon>Methanobacteriati</taxon>
        <taxon>Methanobacteriota</taxon>
        <taxon>Stenosarchaea group</taxon>
        <taxon>Halobacteria</taxon>
        <taxon>Halobacteriales</taxon>
        <taxon>Haloferacaceae</taxon>
        <taxon>Halorubrum</taxon>
    </lineage>
</organism>
<dbReference type="InterPro" id="IPR012337">
    <property type="entry name" value="RNaseH-like_sf"/>
</dbReference>
<proteinExistence type="predicted"/>
<dbReference type="PANTHER" id="PTHR33252:SF2">
    <property type="entry name" value="TRANSPOSASE IS4-LIKE DOMAIN-CONTAINING PROTEIN"/>
    <property type="match status" value="1"/>
</dbReference>
<dbReference type="Proteomes" id="UP000222824">
    <property type="component" value="Unassembled WGS sequence"/>
</dbReference>
<dbReference type="GO" id="GO:0004803">
    <property type="term" value="F:transposase activity"/>
    <property type="evidence" value="ECO:0007669"/>
    <property type="project" value="InterPro"/>
</dbReference>
<dbReference type="GO" id="GO:0006313">
    <property type="term" value="P:DNA transposition"/>
    <property type="evidence" value="ECO:0007669"/>
    <property type="project" value="InterPro"/>
</dbReference>
<dbReference type="GO" id="GO:0003677">
    <property type="term" value="F:DNA binding"/>
    <property type="evidence" value="ECO:0007669"/>
    <property type="project" value="InterPro"/>
</dbReference>
<dbReference type="SUPFAM" id="SSF53098">
    <property type="entry name" value="Ribonuclease H-like"/>
    <property type="match status" value="1"/>
</dbReference>
<dbReference type="InterPro" id="IPR002559">
    <property type="entry name" value="Transposase_11"/>
</dbReference>
<keyword evidence="1" id="KW-1133">Transmembrane helix</keyword>
<dbReference type="PANTHER" id="PTHR33252">
    <property type="entry name" value="THIRD ORF IN TRANSPOSON ISC1160"/>
    <property type="match status" value="1"/>
</dbReference>
<dbReference type="RefSeq" id="WP_099256006.1">
    <property type="nucleotide sequence ID" value="NZ_NHOA01000113.1"/>
</dbReference>